<dbReference type="EMBL" id="ASJR01000029">
    <property type="protein sequence ID" value="ERP30848.1"/>
    <property type="molecule type" value="Genomic_DNA"/>
</dbReference>
<protein>
    <submittedName>
        <fullName evidence="2">Anti-sigma-factor antagonist</fullName>
    </submittedName>
</protein>
<organism evidence="2 3">
    <name type="scientific">Chitinivibrio alkaliphilus ACht1</name>
    <dbReference type="NCBI Taxonomy" id="1313304"/>
    <lineage>
        <taxon>Bacteria</taxon>
        <taxon>Pseudomonadati</taxon>
        <taxon>Fibrobacterota</taxon>
        <taxon>Chitinivibrionia</taxon>
        <taxon>Chitinivibrionales</taxon>
        <taxon>Chitinivibrionaceae</taxon>
        <taxon>Chitinivibrio</taxon>
    </lineage>
</organism>
<gene>
    <name evidence="2" type="ORF">CALK_2299</name>
</gene>
<evidence type="ECO:0000313" key="3">
    <source>
        <dbReference type="Proteomes" id="UP000017148"/>
    </source>
</evidence>
<dbReference type="InterPro" id="IPR036513">
    <property type="entry name" value="STAS_dom_sf"/>
</dbReference>
<dbReference type="Proteomes" id="UP000017148">
    <property type="component" value="Unassembled WGS sequence"/>
</dbReference>
<keyword evidence="3" id="KW-1185">Reference proteome</keyword>
<accession>U7D4J2</accession>
<evidence type="ECO:0000259" key="1">
    <source>
        <dbReference type="PROSITE" id="PS50801"/>
    </source>
</evidence>
<dbReference type="Pfam" id="PF01740">
    <property type="entry name" value="STAS"/>
    <property type="match status" value="1"/>
</dbReference>
<comment type="caution">
    <text evidence="2">The sequence shown here is derived from an EMBL/GenBank/DDBJ whole genome shotgun (WGS) entry which is preliminary data.</text>
</comment>
<name>U7D4J2_9BACT</name>
<sequence length="122" mass="13659">MKEAIVKYEVEERGEYLVIHVVGDITKKAYLEILDESISDHIDAGHHRFVFNLEKVEKIDLDGIDLFIGCLTDVTEHGGGVYIVAEDNDVLQVLKDNSLDKLIPIYETDEAFAADHGISSLD</sequence>
<feature type="domain" description="STAS" evidence="1">
    <location>
        <begin position="1"/>
        <end position="122"/>
    </location>
</feature>
<dbReference type="CDD" id="cd07043">
    <property type="entry name" value="STAS_anti-anti-sigma_factors"/>
    <property type="match status" value="1"/>
</dbReference>
<dbReference type="AlphaFoldDB" id="U7D4J2"/>
<evidence type="ECO:0000313" key="2">
    <source>
        <dbReference type="EMBL" id="ERP30848.1"/>
    </source>
</evidence>
<dbReference type="SUPFAM" id="SSF52091">
    <property type="entry name" value="SpoIIaa-like"/>
    <property type="match status" value="1"/>
</dbReference>
<dbReference type="STRING" id="1313304.CALK_2299"/>
<dbReference type="PROSITE" id="PS50801">
    <property type="entry name" value="STAS"/>
    <property type="match status" value="1"/>
</dbReference>
<reference evidence="2 3" key="1">
    <citation type="journal article" date="2013" name="Environ. Microbiol.">
        <title>Genome analysis of Chitinivibrio alkaliphilus gen. nov., sp. nov., a novel extremely haloalkaliphilic anaerobic chitinolytic bacterium from the candidate phylum Termite Group 3.</title>
        <authorList>
            <person name="Sorokin D.Y."/>
            <person name="Gumerov V.M."/>
            <person name="Rakitin A.L."/>
            <person name="Beletsky A.V."/>
            <person name="Damste J.S."/>
            <person name="Muyzer G."/>
            <person name="Mardanov A.V."/>
            <person name="Ravin N.V."/>
        </authorList>
    </citation>
    <scope>NUCLEOTIDE SEQUENCE [LARGE SCALE GENOMIC DNA]</scope>
    <source>
        <strain evidence="2 3">ACht1</strain>
    </source>
</reference>
<proteinExistence type="predicted"/>
<dbReference type="InterPro" id="IPR002645">
    <property type="entry name" value="STAS_dom"/>
</dbReference>
<dbReference type="Gene3D" id="3.30.750.24">
    <property type="entry name" value="STAS domain"/>
    <property type="match status" value="1"/>
</dbReference>